<gene>
    <name evidence="1" type="ORF">JEU22_00910</name>
</gene>
<dbReference type="EMBL" id="JAEHTE010000001">
    <property type="protein sequence ID" value="MBI6882465.1"/>
    <property type="molecule type" value="Genomic_DNA"/>
</dbReference>
<name>A0A8I1E9U7_PSEPU</name>
<comment type="caution">
    <text evidence="1">The sequence shown here is derived from an EMBL/GenBank/DDBJ whole genome shotgun (WGS) entry which is preliminary data.</text>
</comment>
<sequence length="137" mass="15781">MFQPSIAQPRVIQQVKTILEDIGLNPEATESINDSVKSALALIEDHQAKPERFRQAIDNAIERLKATPVETLMALAPVQHEVSDEPTLEVRERLYFARTMGQMDSVTPELADAFIESHQETWRAWQESRKFWEIESY</sequence>
<reference evidence="1" key="1">
    <citation type="submission" date="2020-12" db="EMBL/GenBank/DDBJ databases">
        <title>Enhanced detection system for hospital associated transmission using whole genome sequencing surveillance.</title>
        <authorList>
            <person name="Harrison L.H."/>
            <person name="Van Tyne D."/>
            <person name="Marsh J.W."/>
            <person name="Griffith M.P."/>
            <person name="Snyder D.J."/>
            <person name="Cooper V.S."/>
            <person name="Mustapha M."/>
        </authorList>
    </citation>
    <scope>NUCLEOTIDE SEQUENCE</scope>
    <source>
        <strain evidence="1">PSB00042</strain>
    </source>
</reference>
<evidence type="ECO:0000313" key="2">
    <source>
        <dbReference type="Proteomes" id="UP000637061"/>
    </source>
</evidence>
<dbReference type="RefSeq" id="WP_198746082.1">
    <property type="nucleotide sequence ID" value="NZ_JAEHTE010000001.1"/>
</dbReference>
<proteinExistence type="predicted"/>
<dbReference type="Proteomes" id="UP000637061">
    <property type="component" value="Unassembled WGS sequence"/>
</dbReference>
<evidence type="ECO:0000313" key="1">
    <source>
        <dbReference type="EMBL" id="MBI6882465.1"/>
    </source>
</evidence>
<accession>A0A8I1E9U7</accession>
<protein>
    <submittedName>
        <fullName evidence="1">Uncharacterized protein</fullName>
    </submittedName>
</protein>
<organism evidence="1 2">
    <name type="scientific">Pseudomonas putida</name>
    <name type="common">Arthrobacter siderocapsulatus</name>
    <dbReference type="NCBI Taxonomy" id="303"/>
    <lineage>
        <taxon>Bacteria</taxon>
        <taxon>Pseudomonadati</taxon>
        <taxon>Pseudomonadota</taxon>
        <taxon>Gammaproteobacteria</taxon>
        <taxon>Pseudomonadales</taxon>
        <taxon>Pseudomonadaceae</taxon>
        <taxon>Pseudomonas</taxon>
    </lineage>
</organism>
<dbReference type="AlphaFoldDB" id="A0A8I1E9U7"/>